<dbReference type="Pfam" id="PF00078">
    <property type="entry name" value="RVT_1"/>
    <property type="match status" value="1"/>
</dbReference>
<organism evidence="2 3">
    <name type="scientific">Galendromus occidentalis</name>
    <name type="common">western predatory mite</name>
    <dbReference type="NCBI Taxonomy" id="34638"/>
    <lineage>
        <taxon>Eukaryota</taxon>
        <taxon>Metazoa</taxon>
        <taxon>Ecdysozoa</taxon>
        <taxon>Arthropoda</taxon>
        <taxon>Chelicerata</taxon>
        <taxon>Arachnida</taxon>
        <taxon>Acari</taxon>
        <taxon>Parasitiformes</taxon>
        <taxon>Mesostigmata</taxon>
        <taxon>Gamasina</taxon>
        <taxon>Phytoseioidea</taxon>
        <taxon>Phytoseiidae</taxon>
        <taxon>Typhlodrominae</taxon>
        <taxon>Galendromus</taxon>
    </lineage>
</organism>
<dbReference type="KEGG" id="goe:108863864"/>
<accession>A0AAJ7P955</accession>
<dbReference type="InterPro" id="IPR000477">
    <property type="entry name" value="RT_dom"/>
</dbReference>
<dbReference type="PROSITE" id="PS50878">
    <property type="entry name" value="RT_POL"/>
    <property type="match status" value="1"/>
</dbReference>
<name>A0AAJ7P955_9ACAR</name>
<dbReference type="PANTHER" id="PTHR47027">
    <property type="entry name" value="REVERSE TRANSCRIPTASE DOMAIN-CONTAINING PROTEIN"/>
    <property type="match status" value="1"/>
</dbReference>
<evidence type="ECO:0000259" key="1">
    <source>
        <dbReference type="PROSITE" id="PS50878"/>
    </source>
</evidence>
<dbReference type="PANTHER" id="PTHR47027:SF20">
    <property type="entry name" value="REVERSE TRANSCRIPTASE-LIKE PROTEIN WITH RNA-DIRECTED DNA POLYMERASE DOMAIN"/>
    <property type="match status" value="1"/>
</dbReference>
<dbReference type="GO" id="GO:0071897">
    <property type="term" value="P:DNA biosynthetic process"/>
    <property type="evidence" value="ECO:0007669"/>
    <property type="project" value="UniProtKB-ARBA"/>
</dbReference>
<protein>
    <submittedName>
        <fullName evidence="3">Uncharacterized protein LOC108863864</fullName>
    </submittedName>
</protein>
<dbReference type="Proteomes" id="UP000694867">
    <property type="component" value="Unplaced"/>
</dbReference>
<dbReference type="AlphaFoldDB" id="A0AAJ7P955"/>
<evidence type="ECO:0000313" key="3">
    <source>
        <dbReference type="RefSeq" id="XP_018494043.1"/>
    </source>
</evidence>
<dbReference type="RefSeq" id="XP_018494043.1">
    <property type="nucleotide sequence ID" value="XM_018638527.1"/>
</dbReference>
<proteinExistence type="predicted"/>
<dbReference type="CDD" id="cd09272">
    <property type="entry name" value="RNase_HI_RT_Ty1"/>
    <property type="match status" value="1"/>
</dbReference>
<gene>
    <name evidence="3" type="primary">LOC108863864</name>
</gene>
<dbReference type="GeneID" id="108863864"/>
<feature type="domain" description="Reverse transcriptase" evidence="1">
    <location>
        <begin position="1"/>
        <end position="162"/>
    </location>
</feature>
<reference evidence="3" key="1">
    <citation type="submission" date="2025-08" db="UniProtKB">
        <authorList>
            <consortium name="RefSeq"/>
        </authorList>
    </citation>
    <scope>IDENTIFICATION</scope>
</reference>
<dbReference type="SUPFAM" id="SSF56672">
    <property type="entry name" value="DNA/RNA polymerases"/>
    <property type="match status" value="1"/>
</dbReference>
<dbReference type="InterPro" id="IPR043502">
    <property type="entry name" value="DNA/RNA_pol_sf"/>
</dbReference>
<keyword evidence="2" id="KW-1185">Reference proteome</keyword>
<evidence type="ECO:0000313" key="2">
    <source>
        <dbReference type="Proteomes" id="UP000694867"/>
    </source>
</evidence>
<sequence>MEPSWIEILQILYTSNKMKIIEKGTESDWVTTTRGLKQGCPLSSVLFMLYIADLEKRLLQTKAGFHVRTKKWQWDLKEDSSFKIPGLLFADDLVLIATNSNEMRRLLQITSEFGDERDITFNPKKSAIVVFSPNKKTDCGGLEIQGRSVPITSDYKYLGIVLSNSKNYLKVQEDIWEKQSLVALHRMHATSIWGFNRFEVSRAQWKATAVPQLTYANAVTVATGKLLAKLEQRQRDAGKWALGITSYKTANEFITGSESIAACETAKGAVYLKKFLIELGTDIVPEIQIDNQSTIKLVKDNQFHRRTKHIEVRYFYIREQLEAEQLSVSFIPTSEQLADLFTKPLNNTTFLELRD</sequence>